<keyword evidence="2" id="KW-1185">Reference proteome</keyword>
<comment type="caution">
    <text evidence="1">The sequence shown here is derived from an EMBL/GenBank/DDBJ whole genome shotgun (WGS) entry which is preliminary data.</text>
</comment>
<organism evidence="1 2">
    <name type="scientific">Chryseobacterium tructae</name>
    <dbReference type="NCBI Taxonomy" id="1037380"/>
    <lineage>
        <taxon>Bacteria</taxon>
        <taxon>Pseudomonadati</taxon>
        <taxon>Bacteroidota</taxon>
        <taxon>Flavobacteriia</taxon>
        <taxon>Flavobacteriales</taxon>
        <taxon>Weeksellaceae</taxon>
        <taxon>Chryseobacterium group</taxon>
        <taxon>Chryseobacterium</taxon>
    </lineage>
</organism>
<gene>
    <name evidence="1" type="ORF">ACFONJ_00030</name>
</gene>
<dbReference type="Proteomes" id="UP001595735">
    <property type="component" value="Unassembled WGS sequence"/>
</dbReference>
<protein>
    <submittedName>
        <fullName evidence="1">Uncharacterized protein</fullName>
    </submittedName>
</protein>
<dbReference type="RefSeq" id="WP_290301599.1">
    <property type="nucleotide sequence ID" value="NZ_JAUFQR010000003.1"/>
</dbReference>
<evidence type="ECO:0000313" key="2">
    <source>
        <dbReference type="Proteomes" id="UP001595735"/>
    </source>
</evidence>
<dbReference type="EMBL" id="JBHRYO010000001">
    <property type="protein sequence ID" value="MFC3754357.1"/>
    <property type="molecule type" value="Genomic_DNA"/>
</dbReference>
<proteinExistence type="predicted"/>
<name>A0ABV7XNX5_9FLAO</name>
<sequence length="172" mass="19789">MELKTGFADDGPAWIAKVEFSKSKKSIYFNDRCLMGNGHGNCQDIETDEVFWVSGIKKNGDDRHSCGSGKIFIDRNVIDDYLEITGRNELDTAKFIVVDIKKTQKSRFTDIQNSNFSAVTTLGDFYDLSELNEKELLETIVYLKRKESYTQNKFLTQKIVEAERYLKSIQED</sequence>
<accession>A0ABV7XNX5</accession>
<reference evidence="2" key="1">
    <citation type="journal article" date="2019" name="Int. J. Syst. Evol. Microbiol.">
        <title>The Global Catalogue of Microorganisms (GCM) 10K type strain sequencing project: providing services to taxonomists for standard genome sequencing and annotation.</title>
        <authorList>
            <consortium name="The Broad Institute Genomics Platform"/>
            <consortium name="The Broad Institute Genome Sequencing Center for Infectious Disease"/>
            <person name="Wu L."/>
            <person name="Ma J."/>
        </authorList>
    </citation>
    <scope>NUCLEOTIDE SEQUENCE [LARGE SCALE GENOMIC DNA]</scope>
    <source>
        <strain evidence="2">CECT 7798</strain>
    </source>
</reference>
<evidence type="ECO:0000313" key="1">
    <source>
        <dbReference type="EMBL" id="MFC3754357.1"/>
    </source>
</evidence>